<dbReference type="PANTHER" id="PTHR37848">
    <property type="entry name" value="EXPRESSED PROTEIN"/>
    <property type="match status" value="1"/>
</dbReference>
<proteinExistence type="predicted"/>
<keyword evidence="2" id="KW-0472">Membrane</keyword>
<dbReference type="PANTHER" id="PTHR37848:SF1">
    <property type="entry name" value="SUN DOMAIN-CONTAINING PROTEIN"/>
    <property type="match status" value="1"/>
</dbReference>
<gene>
    <name evidence="3" type="ORF">P280DRAFT_177811</name>
</gene>
<feature type="compositionally biased region" description="Low complexity" evidence="1">
    <location>
        <begin position="46"/>
        <end position="60"/>
    </location>
</feature>
<dbReference type="Proteomes" id="UP000799753">
    <property type="component" value="Unassembled WGS sequence"/>
</dbReference>
<sequence length="419" mass="47260">MGKPSLAPPSYRDDPEALSLHTTPDDYDYEDTPDTQGLLPPSYNDSQGESSGSVSGSLPGAYVPIRHTVPATKRIDHQQDVSIKNGVPQVCESTGVMDVRCDTDPAYLEEYVRSFAAQPPQPLVYILGTHSETTKRGDKKETKTVTDFRIVMHLQHYLRQNFDPNAPSMIQLSTVENSEKTYRGTITKQRAPGSTQDIEVSGASKPSLKEWCHRYCASPRTLRIFTLRRPVTGLDRELIRSRIEGLIRATSYRGHISVTFPVEEKNIDIYTTSRINEWRLKTWVRWVFYLSFLWIFAWPSLFFATKRYAVVRAEWPFSINECGGAKRYTTISENQWFEKWEVAIRRLVLSQFEGEATDDVLAGVIARPEDPSIPGTFNSGLQGLDQAAGLLSQGFRFARAMQSGERLGATLQGGWGYNT</sequence>
<keyword evidence="2" id="KW-1133">Transmembrane helix</keyword>
<feature type="transmembrane region" description="Helical" evidence="2">
    <location>
        <begin position="283"/>
        <end position="304"/>
    </location>
</feature>
<organism evidence="3 4">
    <name type="scientific">Massarina eburnea CBS 473.64</name>
    <dbReference type="NCBI Taxonomy" id="1395130"/>
    <lineage>
        <taxon>Eukaryota</taxon>
        <taxon>Fungi</taxon>
        <taxon>Dikarya</taxon>
        <taxon>Ascomycota</taxon>
        <taxon>Pezizomycotina</taxon>
        <taxon>Dothideomycetes</taxon>
        <taxon>Pleosporomycetidae</taxon>
        <taxon>Pleosporales</taxon>
        <taxon>Massarineae</taxon>
        <taxon>Massarinaceae</taxon>
        <taxon>Massarina</taxon>
    </lineage>
</organism>
<dbReference type="EMBL" id="MU006778">
    <property type="protein sequence ID" value="KAF2644684.1"/>
    <property type="molecule type" value="Genomic_DNA"/>
</dbReference>
<reference evidence="3" key="1">
    <citation type="journal article" date="2020" name="Stud. Mycol.">
        <title>101 Dothideomycetes genomes: a test case for predicting lifestyles and emergence of pathogens.</title>
        <authorList>
            <person name="Haridas S."/>
            <person name="Albert R."/>
            <person name="Binder M."/>
            <person name="Bloem J."/>
            <person name="Labutti K."/>
            <person name="Salamov A."/>
            <person name="Andreopoulos B."/>
            <person name="Baker S."/>
            <person name="Barry K."/>
            <person name="Bills G."/>
            <person name="Bluhm B."/>
            <person name="Cannon C."/>
            <person name="Castanera R."/>
            <person name="Culley D."/>
            <person name="Daum C."/>
            <person name="Ezra D."/>
            <person name="Gonzalez J."/>
            <person name="Henrissat B."/>
            <person name="Kuo A."/>
            <person name="Liang C."/>
            <person name="Lipzen A."/>
            <person name="Lutzoni F."/>
            <person name="Magnuson J."/>
            <person name="Mondo S."/>
            <person name="Nolan M."/>
            <person name="Ohm R."/>
            <person name="Pangilinan J."/>
            <person name="Park H.-J."/>
            <person name="Ramirez L."/>
            <person name="Alfaro M."/>
            <person name="Sun H."/>
            <person name="Tritt A."/>
            <person name="Yoshinaga Y."/>
            <person name="Zwiers L.-H."/>
            <person name="Turgeon B."/>
            <person name="Goodwin S."/>
            <person name="Spatafora J."/>
            <person name="Crous P."/>
            <person name="Grigoriev I."/>
        </authorList>
    </citation>
    <scope>NUCLEOTIDE SEQUENCE</scope>
    <source>
        <strain evidence="3">CBS 473.64</strain>
    </source>
</reference>
<dbReference type="AlphaFoldDB" id="A0A6A6SEN5"/>
<dbReference type="OrthoDB" id="203796at2759"/>
<keyword evidence="2" id="KW-0812">Transmembrane</keyword>
<keyword evidence="4" id="KW-1185">Reference proteome</keyword>
<name>A0A6A6SEN5_9PLEO</name>
<feature type="region of interest" description="Disordered" evidence="1">
    <location>
        <begin position="1"/>
        <end position="61"/>
    </location>
</feature>
<protein>
    <submittedName>
        <fullName evidence="3">Uncharacterized protein</fullName>
    </submittedName>
</protein>
<evidence type="ECO:0000313" key="4">
    <source>
        <dbReference type="Proteomes" id="UP000799753"/>
    </source>
</evidence>
<accession>A0A6A6SEN5</accession>
<evidence type="ECO:0000256" key="2">
    <source>
        <dbReference type="SAM" id="Phobius"/>
    </source>
</evidence>
<evidence type="ECO:0000313" key="3">
    <source>
        <dbReference type="EMBL" id="KAF2644684.1"/>
    </source>
</evidence>
<evidence type="ECO:0000256" key="1">
    <source>
        <dbReference type="SAM" id="MobiDB-lite"/>
    </source>
</evidence>